<evidence type="ECO:0000313" key="2">
    <source>
        <dbReference type="EMBL" id="MBB6098126.1"/>
    </source>
</evidence>
<keyword evidence="2" id="KW-0378">Hydrolase</keyword>
<dbReference type="AlphaFoldDB" id="A0A841HZ25"/>
<dbReference type="InterPro" id="IPR050855">
    <property type="entry name" value="NDM-1-like"/>
</dbReference>
<reference evidence="2 3" key="1">
    <citation type="submission" date="2020-08" db="EMBL/GenBank/DDBJ databases">
        <title>Genomic Encyclopedia of Type Strains, Phase IV (KMG-IV): sequencing the most valuable type-strain genomes for metagenomic binning, comparative biology and taxonomic classification.</title>
        <authorList>
            <person name="Goeker M."/>
        </authorList>
    </citation>
    <scope>NUCLEOTIDE SEQUENCE [LARGE SCALE GENOMIC DNA]</scope>
    <source>
        <strain evidence="2 3">DSM 21458</strain>
    </source>
</reference>
<evidence type="ECO:0000259" key="1">
    <source>
        <dbReference type="SMART" id="SM00849"/>
    </source>
</evidence>
<gene>
    <name evidence="2" type="ORF">HNR42_001551</name>
</gene>
<dbReference type="PANTHER" id="PTHR42951:SF17">
    <property type="entry name" value="METALLO-BETA-LACTAMASE DOMAIN-CONTAINING PROTEIN"/>
    <property type="match status" value="1"/>
</dbReference>
<evidence type="ECO:0000313" key="3">
    <source>
        <dbReference type="Proteomes" id="UP000569951"/>
    </source>
</evidence>
<dbReference type="Pfam" id="PF00753">
    <property type="entry name" value="Lactamase_B"/>
    <property type="match status" value="1"/>
</dbReference>
<dbReference type="PANTHER" id="PTHR42951">
    <property type="entry name" value="METALLO-BETA-LACTAMASE DOMAIN-CONTAINING"/>
    <property type="match status" value="1"/>
</dbReference>
<proteinExistence type="predicted"/>
<keyword evidence="3" id="KW-1185">Reference proteome</keyword>
<dbReference type="Gene3D" id="3.60.15.10">
    <property type="entry name" value="Ribonuclease Z/Hydroxyacylglutathione hydrolase-like"/>
    <property type="match status" value="1"/>
</dbReference>
<comment type="caution">
    <text evidence="2">The sequence shown here is derived from an EMBL/GenBank/DDBJ whole genome shotgun (WGS) entry which is preliminary data.</text>
</comment>
<dbReference type="GO" id="GO:0016787">
    <property type="term" value="F:hydrolase activity"/>
    <property type="evidence" value="ECO:0007669"/>
    <property type="project" value="UniProtKB-KW"/>
</dbReference>
<dbReference type="SMART" id="SM00849">
    <property type="entry name" value="Lactamase_B"/>
    <property type="match status" value="1"/>
</dbReference>
<accession>A0A841HZ25</accession>
<dbReference type="Proteomes" id="UP000569951">
    <property type="component" value="Unassembled WGS sequence"/>
</dbReference>
<dbReference type="RefSeq" id="WP_183986247.1">
    <property type="nucleotide sequence ID" value="NZ_JACHHG010000005.1"/>
</dbReference>
<name>A0A841HZ25_9DEIO</name>
<sequence>MQTEPLRRPGRAEVAPGVARLRCAIVNVYFLGEPGGPWILVDTGLPGFARLIRKAAETRFGQGARPEAIVLTHGHFDHVGSLEALLRVWDVPVYAHERELPFLTGAASYPPPDPWVGGGMALSSPLFPRSPLHLGARVRALHADFSLPALPEWRWIHTPGHSAGHVSLFRDSDRVLVAGDAFVTTRQESLLSALLQRRKLSGPPAYFTPNWTDARASVERLAALEPEVAATGHGVPMRGRRLQRGLKKLAKSFERRAVPRGGRYVGHAAYTDAEARQVAPPTPPRPRALSGLVATLLALWWLRRRRVRAHQQELHFG</sequence>
<protein>
    <submittedName>
        <fullName evidence="2">Glyoxylase-like metal-dependent hydrolase (Beta-lactamase superfamily II)</fullName>
    </submittedName>
</protein>
<dbReference type="SUPFAM" id="SSF56281">
    <property type="entry name" value="Metallo-hydrolase/oxidoreductase"/>
    <property type="match status" value="1"/>
</dbReference>
<dbReference type="EMBL" id="JACHHG010000005">
    <property type="protein sequence ID" value="MBB6098126.1"/>
    <property type="molecule type" value="Genomic_DNA"/>
</dbReference>
<dbReference type="CDD" id="cd07721">
    <property type="entry name" value="yflN-like_MBL-fold"/>
    <property type="match status" value="1"/>
</dbReference>
<feature type="domain" description="Metallo-beta-lactamase" evidence="1">
    <location>
        <begin position="25"/>
        <end position="233"/>
    </location>
</feature>
<dbReference type="InterPro" id="IPR001279">
    <property type="entry name" value="Metallo-B-lactamas"/>
</dbReference>
<organism evidence="2 3">
    <name type="scientific">Deinobacterium chartae</name>
    <dbReference type="NCBI Taxonomy" id="521158"/>
    <lineage>
        <taxon>Bacteria</taxon>
        <taxon>Thermotogati</taxon>
        <taxon>Deinococcota</taxon>
        <taxon>Deinococci</taxon>
        <taxon>Deinococcales</taxon>
        <taxon>Deinococcaceae</taxon>
        <taxon>Deinobacterium</taxon>
    </lineage>
</organism>
<dbReference type="InterPro" id="IPR036866">
    <property type="entry name" value="RibonucZ/Hydroxyglut_hydro"/>
</dbReference>